<evidence type="ECO:0000313" key="2">
    <source>
        <dbReference type="EMBL" id="MDT8903588.1"/>
    </source>
</evidence>
<proteinExistence type="predicted"/>
<reference evidence="2 3" key="1">
    <citation type="submission" date="2023-07" db="EMBL/GenBank/DDBJ databases">
        <title>The novel representative of Negativicutes class, Anaeroselena agilis gen. nov. sp. nov.</title>
        <authorList>
            <person name="Prokofeva M.I."/>
            <person name="Elcheninov A.G."/>
            <person name="Klyukina A."/>
            <person name="Kublanov I.V."/>
            <person name="Frolov E.N."/>
            <person name="Podosokorskaya O.A."/>
        </authorList>
    </citation>
    <scope>NUCLEOTIDE SEQUENCE [LARGE SCALE GENOMIC DNA]</scope>
    <source>
        <strain evidence="2 3">4137-cl</strain>
    </source>
</reference>
<comment type="caution">
    <text evidence="2">The sequence shown here is derived from an EMBL/GenBank/DDBJ whole genome shotgun (WGS) entry which is preliminary data.</text>
</comment>
<protein>
    <submittedName>
        <fullName evidence="2">Helix-turn-helix domain-containing protein</fullName>
    </submittedName>
</protein>
<evidence type="ECO:0000256" key="1">
    <source>
        <dbReference type="SAM" id="MobiDB-lite"/>
    </source>
</evidence>
<dbReference type="RefSeq" id="WP_413782041.1">
    <property type="nucleotide sequence ID" value="NZ_JAUOZS010000001.1"/>
</dbReference>
<feature type="region of interest" description="Disordered" evidence="1">
    <location>
        <begin position="1"/>
        <end position="32"/>
    </location>
</feature>
<accession>A0ABU3P503</accession>
<dbReference type="Proteomes" id="UP001254848">
    <property type="component" value="Unassembled WGS sequence"/>
</dbReference>
<name>A0ABU3P503_9FIRM</name>
<feature type="compositionally biased region" description="Polar residues" evidence="1">
    <location>
        <begin position="1"/>
        <end position="19"/>
    </location>
</feature>
<keyword evidence="3" id="KW-1185">Reference proteome</keyword>
<sequence length="104" mass="11516">MLELTIQSNKTSYPETVISTPLPPSPENHTGPAADLQVLSNGIGELHPLSDARQIIFNNAISHSTISRMVKAKEFPAFRVRGQWFFVLEAAKQWLVQKSSQLAS</sequence>
<dbReference type="EMBL" id="JAUOZS010000001">
    <property type="protein sequence ID" value="MDT8903588.1"/>
    <property type="molecule type" value="Genomic_DNA"/>
</dbReference>
<organism evidence="2 3">
    <name type="scientific">Anaeroselena agilis</name>
    <dbReference type="NCBI Taxonomy" id="3063788"/>
    <lineage>
        <taxon>Bacteria</taxon>
        <taxon>Bacillati</taxon>
        <taxon>Bacillota</taxon>
        <taxon>Negativicutes</taxon>
        <taxon>Acetonemataceae</taxon>
        <taxon>Anaeroselena</taxon>
    </lineage>
</organism>
<evidence type="ECO:0000313" key="3">
    <source>
        <dbReference type="Proteomes" id="UP001254848"/>
    </source>
</evidence>
<gene>
    <name evidence="2" type="ORF">Q4T40_20370</name>
</gene>